<geneLocation type="plasmid" evidence="3">
    <name>pJCM18538</name>
</geneLocation>
<evidence type="ECO:0000256" key="1">
    <source>
        <dbReference type="SAM" id="SignalP"/>
    </source>
</evidence>
<feature type="signal peptide" evidence="1">
    <location>
        <begin position="1"/>
        <end position="27"/>
    </location>
</feature>
<name>A0A7I7RRJ5_9MYCO</name>
<organism evidence="3 4">
    <name type="scientific">Mycolicibacterium arabiense</name>
    <dbReference type="NCBI Taxonomy" id="1286181"/>
    <lineage>
        <taxon>Bacteria</taxon>
        <taxon>Bacillati</taxon>
        <taxon>Actinomycetota</taxon>
        <taxon>Actinomycetes</taxon>
        <taxon>Mycobacteriales</taxon>
        <taxon>Mycobacteriaceae</taxon>
        <taxon>Mycolicibacterium</taxon>
    </lineage>
</organism>
<dbReference type="Pfam" id="PF05305">
    <property type="entry name" value="DUF732"/>
    <property type="match status" value="1"/>
</dbReference>
<sequence length="111" mass="11338">MLNSATRLTARVAAAALAAATMWGAAAAPATAWPIPLTDVEVNYLNSVRGAFPGNDDQLLLAGKQACRMLYTGQGTLTTTNATATQHGVSFEQAANLVGAARSTMCTQAPG</sequence>
<feature type="chain" id="PRO_5029534237" description="DUF732 domain-containing protein" evidence="1">
    <location>
        <begin position="28"/>
        <end position="111"/>
    </location>
</feature>
<protein>
    <recommendedName>
        <fullName evidence="2">DUF732 domain-containing protein</fullName>
    </recommendedName>
</protein>
<dbReference type="KEGG" id="marz:MARA_02600"/>
<proteinExistence type="predicted"/>
<gene>
    <name evidence="3" type="ORF">MARA_02600</name>
</gene>
<dbReference type="AlphaFoldDB" id="A0A7I7RRJ5"/>
<dbReference type="InterPro" id="IPR007969">
    <property type="entry name" value="DUF732"/>
</dbReference>
<reference evidence="3 4" key="1">
    <citation type="journal article" date="2019" name="Emerg. Microbes Infect.">
        <title>Comprehensive subspecies identification of 175 nontuberculous mycobacteria species based on 7547 genomic profiles.</title>
        <authorList>
            <person name="Matsumoto Y."/>
            <person name="Kinjo T."/>
            <person name="Motooka D."/>
            <person name="Nabeya D."/>
            <person name="Jung N."/>
            <person name="Uechi K."/>
            <person name="Horii T."/>
            <person name="Iida T."/>
            <person name="Fujita J."/>
            <person name="Nakamura S."/>
        </authorList>
    </citation>
    <scope>NUCLEOTIDE SEQUENCE [LARGE SCALE GENOMIC DNA]</scope>
    <source>
        <strain evidence="3 4">JCM 18538</strain>
        <plasmid evidence="3">pJCM18538</plasmid>
    </source>
</reference>
<evidence type="ECO:0000313" key="4">
    <source>
        <dbReference type="Proteomes" id="UP000467428"/>
    </source>
</evidence>
<accession>A0A7I7RRJ5</accession>
<dbReference type="Proteomes" id="UP000467428">
    <property type="component" value="Plasmid pJCM18538"/>
</dbReference>
<feature type="domain" description="DUF732" evidence="2">
    <location>
        <begin position="44"/>
        <end position="108"/>
    </location>
</feature>
<keyword evidence="3" id="KW-0614">Plasmid</keyword>
<evidence type="ECO:0000259" key="2">
    <source>
        <dbReference type="Pfam" id="PF05305"/>
    </source>
</evidence>
<dbReference type="EMBL" id="AP022592">
    <property type="protein sequence ID" value="BBY46830.1"/>
    <property type="molecule type" value="Genomic_DNA"/>
</dbReference>
<keyword evidence="4" id="KW-1185">Reference proteome</keyword>
<dbReference type="RefSeq" id="WP_163916455.1">
    <property type="nucleotide sequence ID" value="NZ_AP022592.1"/>
</dbReference>
<keyword evidence="1" id="KW-0732">Signal</keyword>
<evidence type="ECO:0000313" key="3">
    <source>
        <dbReference type="EMBL" id="BBY46830.1"/>
    </source>
</evidence>